<evidence type="ECO:0000256" key="1">
    <source>
        <dbReference type="SAM" id="MobiDB-lite"/>
    </source>
</evidence>
<feature type="region of interest" description="Disordered" evidence="1">
    <location>
        <begin position="434"/>
        <end position="538"/>
    </location>
</feature>
<organism evidence="2 3">
    <name type="scientific">Senna tora</name>
    <dbReference type="NCBI Taxonomy" id="362788"/>
    <lineage>
        <taxon>Eukaryota</taxon>
        <taxon>Viridiplantae</taxon>
        <taxon>Streptophyta</taxon>
        <taxon>Embryophyta</taxon>
        <taxon>Tracheophyta</taxon>
        <taxon>Spermatophyta</taxon>
        <taxon>Magnoliopsida</taxon>
        <taxon>eudicotyledons</taxon>
        <taxon>Gunneridae</taxon>
        <taxon>Pentapetalae</taxon>
        <taxon>rosids</taxon>
        <taxon>fabids</taxon>
        <taxon>Fabales</taxon>
        <taxon>Fabaceae</taxon>
        <taxon>Caesalpinioideae</taxon>
        <taxon>Cassia clade</taxon>
        <taxon>Senna</taxon>
    </lineage>
</organism>
<gene>
    <name evidence="2" type="ORF">G2W53_040120</name>
</gene>
<name>A0A834T2C1_9FABA</name>
<comment type="caution">
    <text evidence="2">The sequence shown here is derived from an EMBL/GenBank/DDBJ whole genome shotgun (WGS) entry which is preliminary data.</text>
</comment>
<evidence type="ECO:0000313" key="2">
    <source>
        <dbReference type="EMBL" id="KAF7807959.1"/>
    </source>
</evidence>
<dbReference type="AlphaFoldDB" id="A0A834T2C1"/>
<reference evidence="2" key="1">
    <citation type="submission" date="2020-09" db="EMBL/GenBank/DDBJ databases">
        <title>Genome-Enabled Discovery of Anthraquinone Biosynthesis in Senna tora.</title>
        <authorList>
            <person name="Kang S.-H."/>
            <person name="Pandey R.P."/>
            <person name="Lee C.-M."/>
            <person name="Sim J.-S."/>
            <person name="Jeong J.-T."/>
            <person name="Choi B.-S."/>
            <person name="Jung M."/>
            <person name="Ginzburg D."/>
            <person name="Zhao K."/>
            <person name="Won S.Y."/>
            <person name="Oh T.-J."/>
            <person name="Yu Y."/>
            <person name="Kim N.-H."/>
            <person name="Lee O.R."/>
            <person name="Lee T.-H."/>
            <person name="Bashyal P."/>
            <person name="Kim T.-S."/>
            <person name="Lee W.-H."/>
            <person name="Kawkins C."/>
            <person name="Kim C.-K."/>
            <person name="Kim J.S."/>
            <person name="Ahn B.O."/>
            <person name="Rhee S.Y."/>
            <person name="Sohng J.K."/>
        </authorList>
    </citation>
    <scope>NUCLEOTIDE SEQUENCE</scope>
    <source>
        <tissue evidence="2">Leaf</tissue>
    </source>
</reference>
<dbReference type="OrthoDB" id="1460665at2759"/>
<dbReference type="Proteomes" id="UP000634136">
    <property type="component" value="Unassembled WGS sequence"/>
</dbReference>
<feature type="compositionally biased region" description="Basic and acidic residues" evidence="1">
    <location>
        <begin position="527"/>
        <end position="538"/>
    </location>
</feature>
<accession>A0A834T2C1</accession>
<feature type="compositionally biased region" description="Low complexity" evidence="1">
    <location>
        <begin position="445"/>
        <end position="464"/>
    </location>
</feature>
<sequence length="538" mass="59350">MPSFCRAVRPPIVQSFELVRCVFELPSSSAASSTVPFSLGLQPCIYITAPSFHSASAFAASSCWFRRVILVLDPWFPASRTVVHRSFGLFPLLPFDLLSDDSRSVTSPRCRFCSTPWFVTPFFFAIGSLVCRVAPWSVVPTLPFELLLDDLDPSFPRRAVFVSHRGSPFFSVDLFDSPPSSGSVVICWFCGRCWGWSRFRAYLGIILIAASLPMAVSGDSRASIASSSSDEDFLPSVVAEPWLVHRYTHELFFGDLSWLDDSISTHKSSLCRVGRVRLLWKAFFSHLEKFFRASFGDDIFSLGLSLATPCLDESIFYGPPGSFGFYLFPLDQGFVMPPFSNFEVGVLSFLGCAPSIFPPNCWLYLGGFQAICAKLKITPTVEFPCEWALPSAAHPRLELDEMSSASVDTITALEGKSYRFHDLITNDGGFRYVPGRSQDANHLPRPSSARGSSSRRNSRTTNTNFEVGGKQPFAPPRSSVSLCSRGLPPSSKIIESSGKRKACLDEDISSEGSCKKKGKEVQTGSESGKEKRSFSDHP</sequence>
<evidence type="ECO:0000313" key="3">
    <source>
        <dbReference type="Proteomes" id="UP000634136"/>
    </source>
</evidence>
<keyword evidence="3" id="KW-1185">Reference proteome</keyword>
<protein>
    <submittedName>
        <fullName evidence="2">Putative transposase (Putative), gypsy type</fullName>
    </submittedName>
</protein>
<proteinExistence type="predicted"/>
<dbReference type="EMBL" id="JAAIUW010000012">
    <property type="protein sequence ID" value="KAF7807959.1"/>
    <property type="molecule type" value="Genomic_DNA"/>
</dbReference>